<feature type="compositionally biased region" description="Acidic residues" evidence="1">
    <location>
        <begin position="887"/>
        <end position="898"/>
    </location>
</feature>
<feature type="domain" description="C2H2-type" evidence="2">
    <location>
        <begin position="1010"/>
        <end position="1040"/>
    </location>
</feature>
<evidence type="ECO:0000256" key="1">
    <source>
        <dbReference type="SAM" id="MobiDB-lite"/>
    </source>
</evidence>
<feature type="domain" description="C2H2-type" evidence="2">
    <location>
        <begin position="204"/>
        <end position="231"/>
    </location>
</feature>
<keyword evidence="4" id="KW-1185">Reference proteome</keyword>
<feature type="region of interest" description="Disordered" evidence="1">
    <location>
        <begin position="883"/>
        <end position="924"/>
    </location>
</feature>
<dbReference type="OrthoDB" id="4738706at2759"/>
<feature type="compositionally biased region" description="Basic and acidic residues" evidence="1">
    <location>
        <begin position="1202"/>
        <end position="1216"/>
    </location>
</feature>
<gene>
    <name evidence="3" type="ORF">VP1G_01362</name>
</gene>
<feature type="compositionally biased region" description="Basic and acidic residues" evidence="1">
    <location>
        <begin position="1179"/>
        <end position="1192"/>
    </location>
</feature>
<dbReference type="InterPro" id="IPR013087">
    <property type="entry name" value="Znf_C2H2_type"/>
</dbReference>
<evidence type="ECO:0000313" key="4">
    <source>
        <dbReference type="Proteomes" id="UP000078576"/>
    </source>
</evidence>
<name>A0A194UQL7_CYTMA</name>
<protein>
    <submittedName>
        <fullName evidence="3">Zinc finger protein RME1</fullName>
    </submittedName>
</protein>
<dbReference type="STRING" id="694573.A0A194UQL7"/>
<dbReference type="Pfam" id="PF25438">
    <property type="entry name" value="DUF7896"/>
    <property type="match status" value="1"/>
</dbReference>
<dbReference type="AlphaFoldDB" id="A0A194UQL7"/>
<evidence type="ECO:0000259" key="2">
    <source>
        <dbReference type="SMART" id="SM00355"/>
    </source>
</evidence>
<accession>A0A194UQL7</accession>
<feature type="compositionally biased region" description="Basic and acidic residues" evidence="1">
    <location>
        <begin position="1145"/>
        <end position="1157"/>
    </location>
</feature>
<sequence>MASENLGAILATTSAPTPAPIPGHTPPSASQHGYGHGHGHSYSLSQSQISSSTASLPYDSSLDPTIRALLDQQAEIEARLAALLPRKYGPNVRVELDMLRHKLRSLRAFAGDNRISDKIPVLSEIEDARALQYQCECIETACLEQGLDLNEPKATETLKFYFRDDAPAGYDTWLERNISQYDPIARSWRLRDSLPTKFRGPRSFKCWDDRCLHYIYGFPTQEERDQHIREHSVLSKRDSGLSVSGTPPLIFPDQSSQFRNYSNEYTKHPSTLYLPRPTGGLQLATPTVPGLSRDHRDSLRSYSFISEPPAPTRDPRGSADSEVDPLLPPLKRSRVGQSRLESIEELRLLRDVGPCLHCNVLRTASQTPLVSPLAQRRNMNEFLDQTYPFIPEISRMVKSQLDFDDGFWWTDDLPKLPPSNLSMSSYLREPAERPPPLLRVLAASWNMSGTAFNFWQLLKLTGYISPNRSAEIATYPVLYHAKILLREVIFYDLQQPEPSIHTDRGNSQAHSFFDESSSHERYRLLYSCMAEFLQSFENITLRGVPLDSRTWLAVFVSLCIFSVVRTLLADLAATSSRASPLSSSNTSSVAVTMISVYKALVSAFAAASPMLLDDLQVQMSDDERGIYNFLAIITRRDSWVEQGIPSAKEFLLLLGNNDMNGPFANSFIRQRTSLSRSGVFAQPPMPMSNEESRRALREIRMAGNHWAPSASYQEREPFAPRLSDKLLTSPQVMSPGRRHTVAESPIFRSDGRGLTSPIPTTRIRPTYQRPPLRRVYCAKCNEYPEGFRGEHELRRHNDAKHAALVKRWICSQPQNYGHGSPEPVVPLSKCKACVTQKRYGAYYNAAAHLRRAHFNPHRGGKASGDWPPMTILKDWMREVRQPVQDANDQDSDSGEEDADFKPQPGAVSPQSSRRSSILEVPRLAPAPPPLPRSLPAYPLAVPPPPPLLAASPLGTSPHTAPTTIHFQTSPAQNPERPEKCPIETCEYHAKGFARKYDKNRHALTHYKGTMACPFCPGSGTAYEKSFNRADVFKRHLTAVHNFATAQEFYEHLDDCVLNVIVPSTTPRSATSAAGAANGAWSSTNSVVPSSAGGLNRASIGSITASVGKEVAAVGASIKDQPTERFRELNHLRQPSQEVDPGASFDESRGIEHRRPDIKGPGTPTRDAFAHQRSAPPEPIEQKQERAMERSESDELPPPPQEQRSESSQTEKRDDSRGPAMRRGVPVEVKLGSPFPPDKAQTDS</sequence>
<reference evidence="4" key="1">
    <citation type="submission" date="2014-12" db="EMBL/GenBank/DDBJ databases">
        <title>Genome Sequence of Valsa Canker Pathogens Uncovers a Specific Adaption of Colonization on Woody Bark.</title>
        <authorList>
            <person name="Yin Z."/>
            <person name="Liu H."/>
            <person name="Gao X."/>
            <person name="Li Z."/>
            <person name="Song N."/>
            <person name="Ke X."/>
            <person name="Dai Q."/>
            <person name="Wu Y."/>
            <person name="Sun Y."/>
            <person name="Xu J.-R."/>
            <person name="Kang Z.K."/>
            <person name="Wang L."/>
            <person name="Huang L."/>
        </authorList>
    </citation>
    <scope>NUCLEOTIDE SEQUENCE [LARGE SCALE GENOMIC DNA]</scope>
    <source>
        <strain evidence="4">SXYL134</strain>
    </source>
</reference>
<feature type="domain" description="C2H2-type" evidence="2">
    <location>
        <begin position="978"/>
        <end position="1005"/>
    </location>
</feature>
<feature type="region of interest" description="Disordered" evidence="1">
    <location>
        <begin position="271"/>
        <end position="329"/>
    </location>
</feature>
<feature type="compositionally biased region" description="Low complexity" evidence="1">
    <location>
        <begin position="1070"/>
        <end position="1085"/>
    </location>
</feature>
<organism evidence="3 4">
    <name type="scientific">Cytospora mali</name>
    <name type="common">Apple Valsa canker fungus</name>
    <name type="synonym">Valsa mali</name>
    <dbReference type="NCBI Taxonomy" id="578113"/>
    <lineage>
        <taxon>Eukaryota</taxon>
        <taxon>Fungi</taxon>
        <taxon>Dikarya</taxon>
        <taxon>Ascomycota</taxon>
        <taxon>Pezizomycotina</taxon>
        <taxon>Sordariomycetes</taxon>
        <taxon>Sordariomycetidae</taxon>
        <taxon>Diaporthales</taxon>
        <taxon>Cytosporaceae</taxon>
        <taxon>Cytospora</taxon>
    </lineage>
</organism>
<feature type="domain" description="C2H2-type" evidence="2">
    <location>
        <begin position="775"/>
        <end position="801"/>
    </location>
</feature>
<proteinExistence type="predicted"/>
<dbReference type="InterPro" id="IPR057218">
    <property type="entry name" value="DUF7896"/>
</dbReference>
<evidence type="ECO:0000313" key="3">
    <source>
        <dbReference type="EMBL" id="KUI53992.1"/>
    </source>
</evidence>
<feature type="region of interest" description="Disordered" evidence="1">
    <location>
        <begin position="1070"/>
        <end position="1094"/>
    </location>
</feature>
<dbReference type="PANTHER" id="PTHR42031:SF1">
    <property type="entry name" value="KEY LIME PATHOGENICITY PROTEIN"/>
    <property type="match status" value="1"/>
</dbReference>
<dbReference type="EMBL" id="KN714671">
    <property type="protein sequence ID" value="KUI53992.1"/>
    <property type="molecule type" value="Genomic_DNA"/>
</dbReference>
<dbReference type="Proteomes" id="UP000078576">
    <property type="component" value="Unassembled WGS sequence"/>
</dbReference>
<feature type="region of interest" description="Disordered" evidence="1">
    <location>
        <begin position="13"/>
        <end position="46"/>
    </location>
</feature>
<feature type="region of interest" description="Disordered" evidence="1">
    <location>
        <begin position="1129"/>
        <end position="1243"/>
    </location>
</feature>
<dbReference type="PANTHER" id="PTHR42031">
    <property type="entry name" value="KEY LIME PATHOGENICITY PROTEIN"/>
    <property type="match status" value="1"/>
</dbReference>
<dbReference type="SMART" id="SM00355">
    <property type="entry name" value="ZnF_C2H2"/>
    <property type="match status" value="4"/>
</dbReference>